<keyword evidence="2" id="KW-0472">Membrane</keyword>
<feature type="transmembrane region" description="Helical" evidence="2">
    <location>
        <begin position="36"/>
        <end position="66"/>
    </location>
</feature>
<dbReference type="KEGG" id="rpod:E0E05_02500"/>
<dbReference type="OrthoDB" id="7342716at2"/>
<evidence type="ECO:0000256" key="2">
    <source>
        <dbReference type="SAM" id="Phobius"/>
    </source>
</evidence>
<reference evidence="3 4" key="1">
    <citation type="journal article" date="2017" name="Int. J. Syst. Evol. Microbiol.">
        <title>Roseitalea porphyridii gen. nov., sp. nov., isolated from a red alga, and reclassification of Hoeflea suaedae Chung et al. 2013 as Pseudohoeflea suaedae gen. nov., comb. nov.</title>
        <authorList>
            <person name="Hyeon J.W."/>
            <person name="Jeong S.E."/>
            <person name="Baek K."/>
            <person name="Jeon C.O."/>
        </authorList>
    </citation>
    <scope>NUCLEOTIDE SEQUENCE [LARGE SCALE GENOMIC DNA]</scope>
    <source>
        <strain evidence="3 4">MA7-20</strain>
    </source>
</reference>
<keyword evidence="4" id="KW-1185">Reference proteome</keyword>
<organism evidence="3 4">
    <name type="scientific">Roseitalea porphyridii</name>
    <dbReference type="NCBI Taxonomy" id="1852022"/>
    <lineage>
        <taxon>Bacteria</taxon>
        <taxon>Pseudomonadati</taxon>
        <taxon>Pseudomonadota</taxon>
        <taxon>Alphaproteobacteria</taxon>
        <taxon>Hyphomicrobiales</taxon>
        <taxon>Ahrensiaceae</taxon>
        <taxon>Roseitalea</taxon>
    </lineage>
</organism>
<keyword evidence="2" id="KW-0812">Transmembrane</keyword>
<dbReference type="GeneID" id="90766154"/>
<feature type="region of interest" description="Disordered" evidence="1">
    <location>
        <begin position="214"/>
        <end position="238"/>
    </location>
</feature>
<dbReference type="AlphaFoldDB" id="A0A4P6UWY3"/>
<accession>A0A4P6UWY3</accession>
<keyword evidence="2" id="KW-1133">Transmembrane helix</keyword>
<dbReference type="RefSeq" id="WP_131615277.1">
    <property type="nucleotide sequence ID" value="NZ_CP036532.1"/>
</dbReference>
<protein>
    <submittedName>
        <fullName evidence="3">DUF4760 domain-containing protein</fullName>
    </submittedName>
</protein>
<sequence>MPNHPGLLSTITSVFLVGLAIITMVVSTLWREVDDWATFFGTIAPGILPAVAASFGVIVAVCTLIYNANAAEDQQRRQHTINTLLQSRLSAEFRLHKERREAFFPEYQDVFYKDWIARRYGASQTRNGANSVRPHESARSLIELLNFYEFIALGVRKGDLDEQMLQRSVRGIMCNLVDDCRHLIGGIRVRSPLAYDNLCWLYLRWRRRDAVDIHGNPNERPIPTRPGDKDEWPDPPGA</sequence>
<evidence type="ECO:0000313" key="4">
    <source>
        <dbReference type="Proteomes" id="UP000293719"/>
    </source>
</evidence>
<dbReference type="Proteomes" id="UP000293719">
    <property type="component" value="Chromosome"/>
</dbReference>
<name>A0A4P6UWY3_9HYPH</name>
<dbReference type="InterPro" id="IPR031876">
    <property type="entry name" value="DUF4760"/>
</dbReference>
<dbReference type="Pfam" id="PF15956">
    <property type="entry name" value="DUF4760"/>
    <property type="match status" value="1"/>
</dbReference>
<proteinExistence type="predicted"/>
<feature type="transmembrane region" description="Helical" evidence="2">
    <location>
        <begin position="7"/>
        <end position="30"/>
    </location>
</feature>
<evidence type="ECO:0000313" key="3">
    <source>
        <dbReference type="EMBL" id="QBK29562.1"/>
    </source>
</evidence>
<evidence type="ECO:0000256" key="1">
    <source>
        <dbReference type="SAM" id="MobiDB-lite"/>
    </source>
</evidence>
<dbReference type="EMBL" id="CP036532">
    <property type="protein sequence ID" value="QBK29562.1"/>
    <property type="molecule type" value="Genomic_DNA"/>
</dbReference>
<gene>
    <name evidence="3" type="ORF">E0E05_02500</name>
</gene>